<comment type="caution">
    <text evidence="13">The sequence shown here is derived from an EMBL/GenBank/DDBJ whole genome shotgun (WGS) entry which is preliminary data.</text>
</comment>
<name>A0A542EWL1_9ACTN</name>
<dbReference type="RefSeq" id="WP_141857641.1">
    <property type="nucleotide sequence ID" value="NZ_BAAAKA010000024.1"/>
</dbReference>
<keyword evidence="8 11" id="KW-0378">Hydrolase</keyword>
<dbReference type="InterPro" id="IPR004473">
    <property type="entry name" value="Restrct_endonuc_typeI_HsdR"/>
</dbReference>
<dbReference type="EC" id="3.1.21.3" evidence="11"/>
<dbReference type="Pfam" id="PF18766">
    <property type="entry name" value="SWI2_SNF2"/>
    <property type="match status" value="1"/>
</dbReference>
<gene>
    <name evidence="13" type="ORF">FB475_3918</name>
</gene>
<proteinExistence type="inferred from homology"/>
<evidence type="ECO:0000256" key="2">
    <source>
        <dbReference type="ARBA" id="ARBA00008598"/>
    </source>
</evidence>
<evidence type="ECO:0000256" key="6">
    <source>
        <dbReference type="ARBA" id="ARBA00022747"/>
    </source>
</evidence>
<dbReference type="Gene3D" id="3.40.50.300">
    <property type="entry name" value="P-loop containing nucleotide triphosphate hydrolases"/>
    <property type="match status" value="3"/>
</dbReference>
<evidence type="ECO:0000256" key="8">
    <source>
        <dbReference type="ARBA" id="ARBA00022801"/>
    </source>
</evidence>
<comment type="function">
    <text evidence="11">Subunit R is required for both nuclease and ATPase activities, but not for modification.</text>
</comment>
<evidence type="ECO:0000256" key="9">
    <source>
        <dbReference type="ARBA" id="ARBA00022840"/>
    </source>
</evidence>
<evidence type="ECO:0000313" key="13">
    <source>
        <dbReference type="EMBL" id="TQJ19741.1"/>
    </source>
</evidence>
<dbReference type="GO" id="GO:0009307">
    <property type="term" value="P:DNA restriction-modification system"/>
    <property type="evidence" value="ECO:0007669"/>
    <property type="project" value="UniProtKB-KW"/>
</dbReference>
<sequence length="980" mass="109859">MNRSPFNEANSVRDYIRDLISSIDIQFVPGSELPRRTDEVMLEGALKAALISLNPEIEADPAKADEVIYNLRAILLSARTAPHPVVANEEFMAWLTGQKSMPFGPNGEHTTVRLIDFDHVSDDSSNHWMVSTEVTFKQGRLEKRFDLVLWCNGLPLVVGEAKTPIRPAYTWIDGAAQIHDDYERSVPQFFVPNVFSFATEGKDFRYGTVGMPVELWGPWRAQATDEDAPAKIGLAAVREAVEGVLKPHAVLDFLRFFTIYATDKQHRKIKIIARFQQFQATNLIVDRVLHGKIKQGLIWHFQGSGKSLLMVFTALKLRAMAELTSPTILIVVDRIDLDTQITGTFNASDVPGLVSTDSRAQLQTLLSQGARKVIITTIQKFGEAQGVLDARDNIIAMVDEAHRSQEGDYGLKMREALPNAFLFGLTGTPINKRDRNTFMWFGSPEDEGGYLSRYSFQESIRDGATLRLHFEPRLSEIHIDQEAIDAAFAELSADRDLAETDKITLSKKAASIEVLIKTPSRIAKIAADIAEHFRAKVEPQGFKAQVVAYDKASCVAYKDELDKHLGSEASTIVMSKSRGDSPVWAKWTPGADELEQVVTRFNDSTDPLRIIIVTAKLLTGFDAPILYCQYLDRPLKEHTLLQAITRTNRVYPPDKTHGLIVDYLGIFDDVAKSLAFDDRAVQQVVSNIEELKQQLAPAMTAALAFFPGVDRTVGGYEGLVQAQSAIADDVTKDAFGLAYSVVCQLWEALSPDPMLAAYRDDYRWLSDVYESVRPSDIAGRLVWHALGAKTIDLINEHVQVEIPQGTETIVLDAQTVEDLMTGGRKDVPIEEIEQQITARIARHLNNPVFIELGRRLNALREKYADIQHSSLDFLRELLELARDTVAAEKTVNEIPREEQGKAALTELFEALKGDDTPIIVENIVNRIDEVVRGVRFEGWQSTIRGDQEVRQALRKTLYVQFKIRDNDVFEKALGYVREYY</sequence>
<comment type="subunit">
    <text evidence="3 11">The type I restriction/modification system is composed of three polypeptides R, M and S.</text>
</comment>
<dbReference type="AlphaFoldDB" id="A0A542EWL1"/>
<keyword evidence="4" id="KW-0540">Nuclease</keyword>
<protein>
    <recommendedName>
        <fullName evidence="11">Type I restriction enzyme endonuclease subunit</fullName>
        <shortName evidence="11">R protein</shortName>
        <ecNumber evidence="11">3.1.21.3</ecNumber>
    </recommendedName>
</protein>
<dbReference type="GO" id="GO:0005524">
    <property type="term" value="F:ATP binding"/>
    <property type="evidence" value="ECO:0007669"/>
    <property type="project" value="UniProtKB-KW"/>
</dbReference>
<dbReference type="GO" id="GO:0003677">
    <property type="term" value="F:DNA binding"/>
    <property type="evidence" value="ECO:0007669"/>
    <property type="project" value="UniProtKB-KW"/>
</dbReference>
<keyword evidence="14" id="KW-1185">Reference proteome</keyword>
<dbReference type="PANTHER" id="PTHR30195:SF15">
    <property type="entry name" value="TYPE I RESTRICTION ENZYME HINDI ENDONUCLEASE SUBUNIT"/>
    <property type="match status" value="1"/>
</dbReference>
<evidence type="ECO:0000313" key="14">
    <source>
        <dbReference type="Proteomes" id="UP000316298"/>
    </source>
</evidence>
<comment type="catalytic activity">
    <reaction evidence="1 11">
        <text>Endonucleolytic cleavage of DNA to give random double-stranded fragments with terminal 5'-phosphates, ATP is simultaneously hydrolyzed.</text>
        <dbReference type="EC" id="3.1.21.3"/>
    </reaction>
</comment>
<keyword evidence="9 11" id="KW-0067">ATP-binding</keyword>
<evidence type="ECO:0000256" key="1">
    <source>
        <dbReference type="ARBA" id="ARBA00000851"/>
    </source>
</evidence>
<dbReference type="OrthoDB" id="9758243at2"/>
<dbReference type="Pfam" id="PF22679">
    <property type="entry name" value="T1R_D3-like"/>
    <property type="match status" value="1"/>
</dbReference>
<dbReference type="PROSITE" id="PS51192">
    <property type="entry name" value="HELICASE_ATP_BIND_1"/>
    <property type="match status" value="1"/>
</dbReference>
<dbReference type="SUPFAM" id="SSF52540">
    <property type="entry name" value="P-loop containing nucleoside triphosphate hydrolases"/>
    <property type="match status" value="1"/>
</dbReference>
<dbReference type="InterPro" id="IPR027417">
    <property type="entry name" value="P-loop_NTPase"/>
</dbReference>
<dbReference type="InterPro" id="IPR051268">
    <property type="entry name" value="Type-I_R_enzyme_R_subunit"/>
</dbReference>
<dbReference type="GO" id="GO:0009035">
    <property type="term" value="F:type I site-specific deoxyribonuclease activity"/>
    <property type="evidence" value="ECO:0007669"/>
    <property type="project" value="UniProtKB-EC"/>
</dbReference>
<dbReference type="Gene3D" id="3.90.1570.50">
    <property type="match status" value="1"/>
</dbReference>
<keyword evidence="6 11" id="KW-0680">Restriction system</keyword>
<evidence type="ECO:0000256" key="5">
    <source>
        <dbReference type="ARBA" id="ARBA00022741"/>
    </source>
</evidence>
<keyword evidence="5 11" id="KW-0547">Nucleotide-binding</keyword>
<evidence type="ECO:0000256" key="3">
    <source>
        <dbReference type="ARBA" id="ARBA00011296"/>
    </source>
</evidence>
<dbReference type="InterPro" id="IPR055180">
    <property type="entry name" value="HsdR_RecA-like_helicase_dom_2"/>
</dbReference>
<dbReference type="InterPro" id="IPR040980">
    <property type="entry name" value="SWI2_SNF2"/>
</dbReference>
<evidence type="ECO:0000256" key="10">
    <source>
        <dbReference type="ARBA" id="ARBA00023125"/>
    </source>
</evidence>
<organism evidence="13 14">
    <name type="scientific">Kribbella jejuensis</name>
    <dbReference type="NCBI Taxonomy" id="236068"/>
    <lineage>
        <taxon>Bacteria</taxon>
        <taxon>Bacillati</taxon>
        <taxon>Actinomycetota</taxon>
        <taxon>Actinomycetes</taxon>
        <taxon>Propionibacteriales</taxon>
        <taxon>Kribbellaceae</taxon>
        <taxon>Kribbella</taxon>
    </lineage>
</organism>
<evidence type="ECO:0000256" key="4">
    <source>
        <dbReference type="ARBA" id="ARBA00022722"/>
    </source>
</evidence>
<accession>A0A542EWL1</accession>
<dbReference type="PANTHER" id="PTHR30195">
    <property type="entry name" value="TYPE I SITE-SPECIFIC DEOXYRIBONUCLEASE PROTEIN SUBUNIT M AND R"/>
    <property type="match status" value="1"/>
</dbReference>
<feature type="domain" description="Helicase ATP-binding" evidence="12">
    <location>
        <begin position="287"/>
        <end position="447"/>
    </location>
</feature>
<evidence type="ECO:0000259" key="12">
    <source>
        <dbReference type="PROSITE" id="PS51192"/>
    </source>
</evidence>
<keyword evidence="7" id="KW-0255">Endonuclease</keyword>
<evidence type="ECO:0000256" key="7">
    <source>
        <dbReference type="ARBA" id="ARBA00022759"/>
    </source>
</evidence>
<dbReference type="SMART" id="SM00487">
    <property type="entry name" value="DEXDc"/>
    <property type="match status" value="1"/>
</dbReference>
<dbReference type="CDD" id="cd22332">
    <property type="entry name" value="HsdR_N"/>
    <property type="match status" value="1"/>
</dbReference>
<dbReference type="Pfam" id="PF04313">
    <property type="entry name" value="HSDR_N"/>
    <property type="match status" value="1"/>
</dbReference>
<dbReference type="Proteomes" id="UP000316298">
    <property type="component" value="Unassembled WGS sequence"/>
</dbReference>
<dbReference type="CDD" id="cd18800">
    <property type="entry name" value="SF2_C_EcoR124I-like"/>
    <property type="match status" value="1"/>
</dbReference>
<dbReference type="EMBL" id="VFMM01000001">
    <property type="protein sequence ID" value="TQJ19741.1"/>
    <property type="molecule type" value="Genomic_DNA"/>
</dbReference>
<reference evidence="13 14" key="1">
    <citation type="submission" date="2019-06" db="EMBL/GenBank/DDBJ databases">
        <title>Sequencing the genomes of 1000 actinobacteria strains.</title>
        <authorList>
            <person name="Klenk H.-P."/>
        </authorList>
    </citation>
    <scope>NUCLEOTIDE SEQUENCE [LARGE SCALE GENOMIC DNA]</scope>
    <source>
        <strain evidence="13 14">DSM 17305</strain>
    </source>
</reference>
<keyword evidence="10 11" id="KW-0238">DNA-binding</keyword>
<dbReference type="InterPro" id="IPR007409">
    <property type="entry name" value="Restrct_endonuc_type1_HsdR_N"/>
</dbReference>
<evidence type="ECO:0000256" key="11">
    <source>
        <dbReference type="RuleBase" id="RU364115"/>
    </source>
</evidence>
<comment type="similarity">
    <text evidence="2 11">Belongs to the HsdR family.</text>
</comment>
<dbReference type="NCBIfam" id="TIGR00348">
    <property type="entry name" value="hsdR"/>
    <property type="match status" value="1"/>
</dbReference>
<dbReference type="InterPro" id="IPR014001">
    <property type="entry name" value="Helicase_ATP-bd"/>
</dbReference>
<dbReference type="CDD" id="cd18030">
    <property type="entry name" value="DEXHc_RE_I_HsdR"/>
    <property type="match status" value="1"/>
</dbReference>